<sequence>MHHYGYFDDGYSAGWMILHGVFWLILLAALVIGATWMLRASRRDQDLEESGREPSALELLDRRYARGEIGREEYLQTKYDLTGAVPDIERKNQQEVE</sequence>
<evidence type="ECO:0000313" key="3">
    <source>
        <dbReference type="Proteomes" id="UP000676996"/>
    </source>
</evidence>
<evidence type="ECO:0000313" key="2">
    <source>
        <dbReference type="EMBL" id="MBR0552709.1"/>
    </source>
</evidence>
<dbReference type="Proteomes" id="UP000676996">
    <property type="component" value="Unassembled WGS sequence"/>
</dbReference>
<proteinExistence type="predicted"/>
<gene>
    <name evidence="2" type="ORF">J7S20_09355</name>
</gene>
<name>A0A8T4IK33_9SPHN</name>
<dbReference type="AlphaFoldDB" id="A0A8T4IK33"/>
<protein>
    <recommendedName>
        <fullName evidence="4">SHOCT domain-containing protein</fullName>
    </recommendedName>
</protein>
<dbReference type="EMBL" id="JAGRQC010000002">
    <property type="protein sequence ID" value="MBR0552709.1"/>
    <property type="molecule type" value="Genomic_DNA"/>
</dbReference>
<keyword evidence="3" id="KW-1185">Reference proteome</keyword>
<organism evidence="2 3">
    <name type="scientific">Stakelama marina</name>
    <dbReference type="NCBI Taxonomy" id="2826939"/>
    <lineage>
        <taxon>Bacteria</taxon>
        <taxon>Pseudomonadati</taxon>
        <taxon>Pseudomonadota</taxon>
        <taxon>Alphaproteobacteria</taxon>
        <taxon>Sphingomonadales</taxon>
        <taxon>Sphingomonadaceae</taxon>
        <taxon>Stakelama</taxon>
    </lineage>
</organism>
<keyword evidence="1" id="KW-0472">Membrane</keyword>
<reference evidence="2" key="1">
    <citation type="submission" date="2021-04" db="EMBL/GenBank/DDBJ databases">
        <title>Ouciella asimina sp. nov., isolated from the surface seawater in the hydrothermal field of Okinawa Trough.</title>
        <authorList>
            <person name="Shuang W."/>
        </authorList>
    </citation>
    <scope>NUCLEOTIDE SEQUENCE</scope>
    <source>
        <strain evidence="2">LXI357</strain>
    </source>
</reference>
<comment type="caution">
    <text evidence="2">The sequence shown here is derived from an EMBL/GenBank/DDBJ whole genome shotgun (WGS) entry which is preliminary data.</text>
</comment>
<evidence type="ECO:0000256" key="1">
    <source>
        <dbReference type="SAM" id="Phobius"/>
    </source>
</evidence>
<feature type="transmembrane region" description="Helical" evidence="1">
    <location>
        <begin position="12"/>
        <end position="38"/>
    </location>
</feature>
<evidence type="ECO:0008006" key="4">
    <source>
        <dbReference type="Google" id="ProtNLM"/>
    </source>
</evidence>
<keyword evidence="1" id="KW-0812">Transmembrane</keyword>
<dbReference type="RefSeq" id="WP_284053968.1">
    <property type="nucleotide sequence ID" value="NZ_JAGRQC010000002.1"/>
</dbReference>
<accession>A0A8T4IK33</accession>
<keyword evidence="1" id="KW-1133">Transmembrane helix</keyword>